<name>A0A7E4V6V0_PANRE</name>
<dbReference type="AlphaFoldDB" id="A0A7E4V6V0"/>
<evidence type="ECO:0000256" key="2">
    <source>
        <dbReference type="SAM" id="SignalP"/>
    </source>
</evidence>
<accession>A0A7E4V6V0</accession>
<feature type="signal peptide" evidence="2">
    <location>
        <begin position="1"/>
        <end position="22"/>
    </location>
</feature>
<reference evidence="4" key="2">
    <citation type="submission" date="2020-10" db="UniProtKB">
        <authorList>
            <consortium name="WormBaseParasite"/>
        </authorList>
    </citation>
    <scope>IDENTIFICATION</scope>
</reference>
<feature type="chain" id="PRO_5028878429" evidence="2">
    <location>
        <begin position="23"/>
        <end position="620"/>
    </location>
</feature>
<feature type="compositionally biased region" description="Low complexity" evidence="1">
    <location>
        <begin position="250"/>
        <end position="261"/>
    </location>
</feature>
<feature type="region of interest" description="Disordered" evidence="1">
    <location>
        <begin position="244"/>
        <end position="402"/>
    </location>
</feature>
<feature type="compositionally biased region" description="Low complexity" evidence="1">
    <location>
        <begin position="387"/>
        <end position="396"/>
    </location>
</feature>
<dbReference type="WBParaSite" id="Pan_g17335.t1">
    <property type="protein sequence ID" value="Pan_g17335.t1"/>
    <property type="gene ID" value="Pan_g17335"/>
</dbReference>
<organism evidence="3 4">
    <name type="scientific">Panagrellus redivivus</name>
    <name type="common">Microworm</name>
    <dbReference type="NCBI Taxonomy" id="6233"/>
    <lineage>
        <taxon>Eukaryota</taxon>
        <taxon>Metazoa</taxon>
        <taxon>Ecdysozoa</taxon>
        <taxon>Nematoda</taxon>
        <taxon>Chromadorea</taxon>
        <taxon>Rhabditida</taxon>
        <taxon>Tylenchina</taxon>
        <taxon>Panagrolaimomorpha</taxon>
        <taxon>Panagrolaimoidea</taxon>
        <taxon>Panagrolaimidae</taxon>
        <taxon>Panagrellus</taxon>
    </lineage>
</organism>
<reference evidence="3" key="1">
    <citation type="journal article" date="2013" name="Genetics">
        <title>The draft genome and transcriptome of Panagrellus redivivus are shaped by the harsh demands of a free-living lifestyle.</title>
        <authorList>
            <person name="Srinivasan J."/>
            <person name="Dillman A.R."/>
            <person name="Macchietto M.G."/>
            <person name="Heikkinen L."/>
            <person name="Lakso M."/>
            <person name="Fracchia K.M."/>
            <person name="Antoshechkin I."/>
            <person name="Mortazavi A."/>
            <person name="Wong G."/>
            <person name="Sternberg P.W."/>
        </authorList>
    </citation>
    <scope>NUCLEOTIDE SEQUENCE [LARGE SCALE GENOMIC DNA]</scope>
    <source>
        <strain evidence="3">MT8872</strain>
    </source>
</reference>
<sequence>MVFPCSGSALFWIIRLYYIVGCCVDLNKADSATNNNIEHVLRIQLRNEYLHEQFLLDEFSYQGAEDLIKTTTDLPFRDIHADSFFRTGVLQQSNLRKYIASKNITQLFGPLTLKPWVPVEDIKNELAKCGVQYNYISMSQQHFSYDKHIYGTMNVWKFACRYAFDEVIVFGVGMERFRFRFKDVLLNKLERYWASTARTITIRDMQKLMNYFSSRFAESMKEQFDKEIKRLTAVTNEMEEEEEELMMTDAPQTTTTQAPTTVRMAKKKRRKHKGRRHRKLHRVTTTTTTLAPTTTTMESAELPVSIEPYDNNDVTTSTESPTENGSKEIETTSTTEASSVDYETTDKTVEPDTDYGNPDNSNEVSTTTEATVDGESTTTPYDDNEGSSSTSSTSESEAPEISEVDENAAGYQMHYPFVSTHRGCIQTDPKSNITGCNNLRSISRDAKDKLSSLFPTDDIEELPYMTKDHMFQFAMIPITVRVMLAKPGKIPEILDIFQKDLSTDSRDVLENCIDRFCEEPDEIVELHDEHVNDHHPKDTRSFFQDRALRFNLSPNSTLLAYATSSPKCSLEQAMRRKSFRARKVIHSQITTDTRAMWYEFLQSQVSEIFAVHHRPALHEH</sequence>
<keyword evidence="2" id="KW-0732">Signal</keyword>
<feature type="compositionally biased region" description="Low complexity" evidence="1">
    <location>
        <begin position="284"/>
        <end position="296"/>
    </location>
</feature>
<feature type="compositionally biased region" description="Basic residues" evidence="1">
    <location>
        <begin position="264"/>
        <end position="282"/>
    </location>
</feature>
<keyword evidence="3" id="KW-1185">Reference proteome</keyword>
<dbReference type="Proteomes" id="UP000492821">
    <property type="component" value="Unassembled WGS sequence"/>
</dbReference>
<feature type="compositionally biased region" description="Polar residues" evidence="1">
    <location>
        <begin position="358"/>
        <end position="381"/>
    </location>
</feature>
<evidence type="ECO:0000256" key="1">
    <source>
        <dbReference type="SAM" id="MobiDB-lite"/>
    </source>
</evidence>
<proteinExistence type="predicted"/>
<evidence type="ECO:0000313" key="4">
    <source>
        <dbReference type="WBParaSite" id="Pan_g17335.t1"/>
    </source>
</evidence>
<evidence type="ECO:0000313" key="3">
    <source>
        <dbReference type="Proteomes" id="UP000492821"/>
    </source>
</evidence>
<protein>
    <submittedName>
        <fullName evidence="4">ULP_PROTEASE domain-containing protein</fullName>
    </submittedName>
</protein>
<feature type="compositionally biased region" description="Polar residues" evidence="1">
    <location>
        <begin position="312"/>
        <end position="324"/>
    </location>
</feature>